<name>A0A438HKI3_VITVI</name>
<organism evidence="8 9">
    <name type="scientific">Vitis vinifera</name>
    <name type="common">Grape</name>
    <dbReference type="NCBI Taxonomy" id="29760"/>
    <lineage>
        <taxon>Eukaryota</taxon>
        <taxon>Viridiplantae</taxon>
        <taxon>Streptophyta</taxon>
        <taxon>Embryophyta</taxon>
        <taxon>Tracheophyta</taxon>
        <taxon>Spermatophyta</taxon>
        <taxon>Magnoliopsida</taxon>
        <taxon>eudicotyledons</taxon>
        <taxon>Gunneridae</taxon>
        <taxon>Pentapetalae</taxon>
        <taxon>rosids</taxon>
        <taxon>Vitales</taxon>
        <taxon>Vitaceae</taxon>
        <taxon>Viteae</taxon>
        <taxon>Vitis</taxon>
    </lineage>
</organism>
<evidence type="ECO:0000313" key="9">
    <source>
        <dbReference type="Proteomes" id="UP000288805"/>
    </source>
</evidence>
<dbReference type="InterPro" id="IPR032010">
    <property type="entry name" value="APD1-4_M"/>
</dbReference>
<evidence type="ECO:0000256" key="1">
    <source>
        <dbReference type="ARBA" id="ARBA00022723"/>
    </source>
</evidence>
<dbReference type="Proteomes" id="UP000288805">
    <property type="component" value="Unassembled WGS sequence"/>
</dbReference>
<evidence type="ECO:0000256" key="4">
    <source>
        <dbReference type="SAM" id="MobiDB-lite"/>
    </source>
</evidence>
<feature type="compositionally biased region" description="Acidic residues" evidence="4">
    <location>
        <begin position="41"/>
        <end position="50"/>
    </location>
</feature>
<dbReference type="AlphaFoldDB" id="A0A438HKI3"/>
<evidence type="ECO:0000256" key="2">
    <source>
        <dbReference type="ARBA" id="ARBA00022771"/>
    </source>
</evidence>
<keyword evidence="5" id="KW-1133">Transmembrane helix</keyword>
<dbReference type="Gene3D" id="3.30.40.10">
    <property type="entry name" value="Zinc/RING finger domain, C3HC4 (zinc finger)"/>
    <property type="match status" value="1"/>
</dbReference>
<dbReference type="InterPro" id="IPR013083">
    <property type="entry name" value="Znf_RING/FYVE/PHD"/>
</dbReference>
<dbReference type="InterPro" id="IPR032008">
    <property type="entry name" value="APD1-4_N"/>
</dbReference>
<dbReference type="Pfam" id="PF16040">
    <property type="entry name" value="APD1-4_N"/>
    <property type="match status" value="1"/>
</dbReference>
<feature type="transmembrane region" description="Helical" evidence="5">
    <location>
        <begin position="91"/>
        <end position="114"/>
    </location>
</feature>
<accession>A0A438HKI3</accession>
<feature type="region of interest" description="Disordered" evidence="4">
    <location>
        <begin position="454"/>
        <end position="504"/>
    </location>
</feature>
<feature type="compositionally biased region" description="Low complexity" evidence="4">
    <location>
        <begin position="1"/>
        <end position="38"/>
    </location>
</feature>
<evidence type="ECO:0000259" key="7">
    <source>
        <dbReference type="Pfam" id="PF16041"/>
    </source>
</evidence>
<evidence type="ECO:0000256" key="3">
    <source>
        <dbReference type="ARBA" id="ARBA00022833"/>
    </source>
</evidence>
<feature type="domain" description="E3 ubiquitin-protein ligase APD1-4 middle" evidence="7">
    <location>
        <begin position="347"/>
        <end position="430"/>
    </location>
</feature>
<keyword evidence="5" id="KW-0812">Transmembrane</keyword>
<reference evidence="8 9" key="1">
    <citation type="journal article" date="2018" name="PLoS Genet.">
        <title>Population sequencing reveals clonal diversity and ancestral inbreeding in the grapevine cultivar Chardonnay.</title>
        <authorList>
            <person name="Roach M.J."/>
            <person name="Johnson D.L."/>
            <person name="Bohlmann J."/>
            <person name="van Vuuren H.J."/>
            <person name="Jones S.J."/>
            <person name="Pretorius I.S."/>
            <person name="Schmidt S.A."/>
            <person name="Borneman A.R."/>
        </authorList>
    </citation>
    <scope>NUCLEOTIDE SEQUENCE [LARGE SCALE GENOMIC DNA]</scope>
    <source>
        <strain evidence="9">cv. Chardonnay</strain>
        <tissue evidence="8">Leaf</tissue>
    </source>
</reference>
<comment type="caution">
    <text evidence="8">The sequence shown here is derived from an EMBL/GenBank/DDBJ whole genome shotgun (WGS) entry which is preliminary data.</text>
</comment>
<evidence type="ECO:0000313" key="8">
    <source>
        <dbReference type="EMBL" id="RVW84909.1"/>
    </source>
</evidence>
<feature type="region of interest" description="Disordered" evidence="4">
    <location>
        <begin position="1"/>
        <end position="63"/>
    </location>
</feature>
<proteinExistence type="predicted"/>
<dbReference type="PANTHER" id="PTHR46858">
    <property type="entry name" value="OS05G0521000 PROTEIN"/>
    <property type="match status" value="1"/>
</dbReference>
<protein>
    <recommendedName>
        <fullName evidence="10">RING-type domain-containing protein</fullName>
    </recommendedName>
</protein>
<dbReference type="EMBL" id="QGNW01000209">
    <property type="protein sequence ID" value="RVW84909.1"/>
    <property type="molecule type" value="Genomic_DNA"/>
</dbReference>
<feature type="domain" description="E3 ubiquitin-protein ligase APD1-4 N-terminal" evidence="6">
    <location>
        <begin position="147"/>
        <end position="211"/>
    </location>
</feature>
<keyword evidence="2" id="KW-0863">Zinc-finger</keyword>
<gene>
    <name evidence="8" type="ORF">CK203_039488</name>
</gene>
<feature type="transmembrane region" description="Helical" evidence="5">
    <location>
        <begin position="413"/>
        <end position="434"/>
    </location>
</feature>
<dbReference type="GO" id="GO:0008270">
    <property type="term" value="F:zinc ion binding"/>
    <property type="evidence" value="ECO:0007669"/>
    <property type="project" value="UniProtKB-KW"/>
</dbReference>
<evidence type="ECO:0000256" key="5">
    <source>
        <dbReference type="SAM" id="Phobius"/>
    </source>
</evidence>
<keyword evidence="1" id="KW-0479">Metal-binding</keyword>
<evidence type="ECO:0000259" key="6">
    <source>
        <dbReference type="Pfam" id="PF16040"/>
    </source>
</evidence>
<evidence type="ECO:0008006" key="10">
    <source>
        <dbReference type="Google" id="ProtNLM"/>
    </source>
</evidence>
<dbReference type="PANTHER" id="PTHR46858:SF5">
    <property type="entry name" value="E3 UBIQUITIN-PROTEIN LIGASE APD1-RELATED"/>
    <property type="match status" value="1"/>
</dbReference>
<dbReference type="Pfam" id="PF16041">
    <property type="entry name" value="APD1-4_M"/>
    <property type="match status" value="1"/>
</dbReference>
<keyword evidence="5" id="KW-0472">Membrane</keyword>
<dbReference type="Pfam" id="PF13920">
    <property type="entry name" value="zf-C3HC4_3"/>
    <property type="match status" value="1"/>
</dbReference>
<keyword evidence="3" id="KW-0862">Zinc</keyword>
<sequence>MEEEQPAPASSAPASTTPFPSSIHNAHFSSAAASSSRASEADADANEEENLMQRHHSPELQRQQISVTYRGDAGVDDEDGSATIRDDTWSCIIVVLTFWFFVSMTLILGVYGSVNMRLGPNCSILLHPNPLFVQYLKVEELDEPTPGPMLYGFYKVPPLEVITTWDQKLEAYMAPYSHREWVYYLNKGSQVNITYSVSSLSSSSLILVIAQAKFLFAFDEHYRGQDDNMVLGKFSGNEGLSQWLEDPTYPNITLSWQLIHGNGTAQQNIYTSSSYYVAVGNTNLEEVEVFNCCLFQPDGEVLVIVSYCMVLGISKLFYGRIIVNPAKSICDVPMMSKRTFMLILWLQVQLNLTVKALQYNTTGAYSKCNLTQGQCSLKLFFPKANAAVITSPGPEQGIPSDEWYVKLSYGPRWMTYIVGVGGMTVLMLLVFNFLNKFQFNRQLRIGVPLGGTQPETSPLLPDKDDDLSSWDSSYDSASHDEEDAQDKLGVGGLDGKPKKDGENNSNPKRLCTICFDAPRDCFFLPCGHCVACFTCGTR</sequence>